<keyword evidence="7" id="KW-0408">Iron</keyword>
<dbReference type="CDD" id="cd11071">
    <property type="entry name" value="CYP74"/>
    <property type="match status" value="1"/>
</dbReference>
<dbReference type="GO" id="GO:0009978">
    <property type="term" value="F:allene oxide synthase activity"/>
    <property type="evidence" value="ECO:0007669"/>
    <property type="project" value="UniProtKB-EC"/>
</dbReference>
<protein>
    <recommendedName>
        <fullName evidence="13">hydroperoxide dehydratase</fullName>
        <ecNumber evidence="13">4.2.1.92</ecNumber>
    </recommendedName>
</protein>
<evidence type="ECO:0000256" key="6">
    <source>
        <dbReference type="ARBA" id="ARBA00022832"/>
    </source>
</evidence>
<evidence type="ECO:0000256" key="2">
    <source>
        <dbReference type="ARBA" id="ARBA00022516"/>
    </source>
</evidence>
<dbReference type="FunFam" id="1.10.630.10:FF:000024">
    <property type="entry name" value="Allene oxide synthase, chloroplastic"/>
    <property type="match status" value="1"/>
</dbReference>
<dbReference type="OrthoDB" id="2789670at2759"/>
<comment type="similarity">
    <text evidence="1">Belongs to the cytochrome P450 family.</text>
</comment>
<evidence type="ECO:0000256" key="8">
    <source>
        <dbReference type="ARBA" id="ARBA00023098"/>
    </source>
</evidence>
<name>A0A9Q0CY90_9POAL</name>
<comment type="pathway">
    <text evidence="12">Lipid metabolism; oxylipin biosynthesis.</text>
</comment>
<evidence type="ECO:0000256" key="9">
    <source>
        <dbReference type="ARBA" id="ARBA00023160"/>
    </source>
</evidence>
<dbReference type="GO" id="GO:0005506">
    <property type="term" value="F:iron ion binding"/>
    <property type="evidence" value="ECO:0007669"/>
    <property type="project" value="InterPro"/>
</dbReference>
<dbReference type="Pfam" id="PF00067">
    <property type="entry name" value="p450"/>
    <property type="match status" value="1"/>
</dbReference>
<evidence type="ECO:0000256" key="13">
    <source>
        <dbReference type="ARBA" id="ARBA00067081"/>
    </source>
</evidence>
<keyword evidence="3" id="KW-0349">Heme</keyword>
<keyword evidence="5" id="KW-0925">Oxylipin biosynthesis</keyword>
<evidence type="ECO:0000313" key="15">
    <source>
        <dbReference type="Proteomes" id="UP001151287"/>
    </source>
</evidence>
<dbReference type="PANTHER" id="PTHR24286">
    <property type="entry name" value="CYTOCHROME P450 26"/>
    <property type="match status" value="1"/>
</dbReference>
<sequence length="620" mass="69497">MHVLFPANQIYIFYTWNISNGASPYLFLRRPCEFLLFLHSHLHFHTHTSLKFNTSLPHAYPDFSRRPTDPCFFKPSHPLSTTPSDQISNQHTMSATTMATASISFSPVPTALITSSQLSTASLKSRSNRNCRIITASLSEKSQPIVTKSESSVPIRKVPGDYGLPLIGPLRDRLAYFYFEGRDDFFKNRVRKYGSTVFRLNMPPGPFVAKDPRVIALLDAASFPVLFDTSLVEKRDLFTGTYMPSTDLTGGFRVCSYLDPSEPHHAPLKKFLFFLLASRRQEIIPEFHRTFSSLFENLEDELAKKGKADFGGPNDQATFDFLSRALFGQDPAETKLGRDAPKLIRKWVLFQLGPLLTLGLPPYLEDLLLHSFMLPPALVKSDYNRLAEFFKESAGPVLDEASRLGISHDEAIHNLVFAICFNTFGGLTILFPNLVKCIGRAGARLHGKLAQEIRSAVRDSGGVVTMRAIEESMPLTKSVVYETLRIEPPVSVQYGRAKHDMVVQSHDAGYQVKAGEMLFGYQPMATKDPRVFDRAEEFVADRFVGEEGEKLLKYVMWSNGPETESPTVDNKQCAGKDFVVLVARLLVVELFMRYDSFEIEVGTSPLGSSVKITSLKKATF</sequence>
<keyword evidence="8" id="KW-0443">Lipid metabolism</keyword>
<dbReference type="InterPro" id="IPR001128">
    <property type="entry name" value="Cyt_P450"/>
</dbReference>
<organism evidence="14 15">
    <name type="scientific">Rhynchospora breviuscula</name>
    <dbReference type="NCBI Taxonomy" id="2022672"/>
    <lineage>
        <taxon>Eukaryota</taxon>
        <taxon>Viridiplantae</taxon>
        <taxon>Streptophyta</taxon>
        <taxon>Embryophyta</taxon>
        <taxon>Tracheophyta</taxon>
        <taxon>Spermatophyta</taxon>
        <taxon>Magnoliopsida</taxon>
        <taxon>Liliopsida</taxon>
        <taxon>Poales</taxon>
        <taxon>Cyperaceae</taxon>
        <taxon>Cyperoideae</taxon>
        <taxon>Rhynchosporeae</taxon>
        <taxon>Rhynchospora</taxon>
    </lineage>
</organism>
<dbReference type="Proteomes" id="UP001151287">
    <property type="component" value="Unassembled WGS sequence"/>
</dbReference>
<dbReference type="GO" id="GO:0004497">
    <property type="term" value="F:monooxygenase activity"/>
    <property type="evidence" value="ECO:0007669"/>
    <property type="project" value="InterPro"/>
</dbReference>
<keyword evidence="9" id="KW-0275">Fatty acid biosynthesis</keyword>
<accession>A0A9Q0CY90</accession>
<dbReference type="GO" id="GO:0016705">
    <property type="term" value="F:oxidoreductase activity, acting on paired donors, with incorporation or reduction of molecular oxygen"/>
    <property type="evidence" value="ECO:0007669"/>
    <property type="project" value="InterPro"/>
</dbReference>
<evidence type="ECO:0000256" key="4">
    <source>
        <dbReference type="ARBA" id="ARBA00022723"/>
    </source>
</evidence>
<gene>
    <name evidence="14" type="ORF">LUZ63_001453</name>
</gene>
<dbReference type="PANTHER" id="PTHR24286:SF255">
    <property type="entry name" value="ALLENE OXIDE SYNTHASE, CHLOROPLASTIC"/>
    <property type="match status" value="1"/>
</dbReference>
<evidence type="ECO:0000256" key="10">
    <source>
        <dbReference type="ARBA" id="ARBA00023239"/>
    </source>
</evidence>
<keyword evidence="15" id="KW-1185">Reference proteome</keyword>
<reference evidence="14" key="1">
    <citation type="journal article" date="2022" name="Cell">
        <title>Repeat-based holocentromeres influence genome architecture and karyotype evolution.</title>
        <authorList>
            <person name="Hofstatter P.G."/>
            <person name="Thangavel G."/>
            <person name="Lux T."/>
            <person name="Neumann P."/>
            <person name="Vondrak T."/>
            <person name="Novak P."/>
            <person name="Zhang M."/>
            <person name="Costa L."/>
            <person name="Castellani M."/>
            <person name="Scott A."/>
            <person name="Toegelov H."/>
            <person name="Fuchs J."/>
            <person name="Mata-Sucre Y."/>
            <person name="Dias Y."/>
            <person name="Vanzela A.L.L."/>
            <person name="Huettel B."/>
            <person name="Almeida C.C.S."/>
            <person name="Simkova H."/>
            <person name="Souza G."/>
            <person name="Pedrosa-Harand A."/>
            <person name="Macas J."/>
            <person name="Mayer K.F.X."/>
            <person name="Houben A."/>
            <person name="Marques A."/>
        </authorList>
    </citation>
    <scope>NUCLEOTIDE SEQUENCE</scope>
    <source>
        <strain evidence="14">RhyBre1mFocal</strain>
    </source>
</reference>
<evidence type="ECO:0000256" key="11">
    <source>
        <dbReference type="ARBA" id="ARBA00057103"/>
    </source>
</evidence>
<dbReference type="GO" id="GO:0031408">
    <property type="term" value="P:oxylipin biosynthetic process"/>
    <property type="evidence" value="ECO:0007669"/>
    <property type="project" value="UniProtKB-KW"/>
</dbReference>
<dbReference type="InterPro" id="IPR036396">
    <property type="entry name" value="Cyt_P450_sf"/>
</dbReference>
<evidence type="ECO:0000313" key="14">
    <source>
        <dbReference type="EMBL" id="KAJ1701674.1"/>
    </source>
</evidence>
<dbReference type="EMBL" id="JAMQYH010000001">
    <property type="protein sequence ID" value="KAJ1701674.1"/>
    <property type="molecule type" value="Genomic_DNA"/>
</dbReference>
<dbReference type="GO" id="GO:0020037">
    <property type="term" value="F:heme binding"/>
    <property type="evidence" value="ECO:0007669"/>
    <property type="project" value="InterPro"/>
</dbReference>
<evidence type="ECO:0000256" key="3">
    <source>
        <dbReference type="ARBA" id="ARBA00022617"/>
    </source>
</evidence>
<keyword evidence="6" id="KW-0276">Fatty acid metabolism</keyword>
<keyword evidence="10" id="KW-0456">Lyase</keyword>
<evidence type="ECO:0000256" key="1">
    <source>
        <dbReference type="ARBA" id="ARBA00010617"/>
    </source>
</evidence>
<keyword evidence="2" id="KW-0444">Lipid biosynthesis</keyword>
<comment type="caution">
    <text evidence="14">The sequence shown here is derived from an EMBL/GenBank/DDBJ whole genome shotgun (WGS) entry which is preliminary data.</text>
</comment>
<keyword evidence="4" id="KW-0479">Metal-binding</keyword>
<evidence type="ECO:0000256" key="12">
    <source>
        <dbReference type="ARBA" id="ARBA00060657"/>
    </source>
</evidence>
<dbReference type="EC" id="4.2.1.92" evidence="13"/>
<dbReference type="Gene3D" id="1.10.630.10">
    <property type="entry name" value="Cytochrome P450"/>
    <property type="match status" value="1"/>
</dbReference>
<dbReference type="GO" id="GO:0016125">
    <property type="term" value="P:sterol metabolic process"/>
    <property type="evidence" value="ECO:0007669"/>
    <property type="project" value="TreeGrafter"/>
</dbReference>
<proteinExistence type="inferred from homology"/>
<comment type="function">
    <text evidence="11">Involved in the biosynthesis of jasmonic acid, a growth regulator that is implicated also as a signaling molecule in plant defense. Converts 13-hydroperoxylinolenic acid to 12,13-epoxylinolenic acid.</text>
</comment>
<evidence type="ECO:0000256" key="5">
    <source>
        <dbReference type="ARBA" id="ARBA00022767"/>
    </source>
</evidence>
<dbReference type="GO" id="GO:0006633">
    <property type="term" value="P:fatty acid biosynthetic process"/>
    <property type="evidence" value="ECO:0007669"/>
    <property type="project" value="UniProtKB-KW"/>
</dbReference>
<dbReference type="SUPFAM" id="SSF48264">
    <property type="entry name" value="Cytochrome P450"/>
    <property type="match status" value="1"/>
</dbReference>
<evidence type="ECO:0000256" key="7">
    <source>
        <dbReference type="ARBA" id="ARBA00023004"/>
    </source>
</evidence>
<dbReference type="AlphaFoldDB" id="A0A9Q0CY90"/>